<name>A0A1H3FQX6_9PSEU</name>
<accession>A0A1H3FQX6</accession>
<evidence type="ECO:0000259" key="1">
    <source>
        <dbReference type="Pfam" id="PF19054"/>
    </source>
</evidence>
<proteinExistence type="predicted"/>
<evidence type="ECO:0000313" key="2">
    <source>
        <dbReference type="EMBL" id="SDX92529.1"/>
    </source>
</evidence>
<dbReference type="EMBL" id="FNOK01000017">
    <property type="protein sequence ID" value="SDX92529.1"/>
    <property type="molecule type" value="Genomic_DNA"/>
</dbReference>
<keyword evidence="3" id="KW-1185">Reference proteome</keyword>
<gene>
    <name evidence="2" type="ORF">SAMN05216215_101799</name>
</gene>
<feature type="domain" description="DUF5753" evidence="1">
    <location>
        <begin position="1"/>
        <end position="91"/>
    </location>
</feature>
<dbReference type="STRING" id="418495.SAMN05216215_101799"/>
<dbReference type="Pfam" id="PF19054">
    <property type="entry name" value="DUF5753"/>
    <property type="match status" value="1"/>
</dbReference>
<dbReference type="AlphaFoldDB" id="A0A1H3FQX6"/>
<dbReference type="InterPro" id="IPR043917">
    <property type="entry name" value="DUF5753"/>
</dbReference>
<evidence type="ECO:0000313" key="3">
    <source>
        <dbReference type="Proteomes" id="UP000199529"/>
    </source>
</evidence>
<protein>
    <recommendedName>
        <fullName evidence="1">DUF5753 domain-containing protein</fullName>
    </recommendedName>
</protein>
<organism evidence="2 3">
    <name type="scientific">Saccharopolyspora shandongensis</name>
    <dbReference type="NCBI Taxonomy" id="418495"/>
    <lineage>
        <taxon>Bacteria</taxon>
        <taxon>Bacillati</taxon>
        <taxon>Actinomycetota</taxon>
        <taxon>Actinomycetes</taxon>
        <taxon>Pseudonocardiales</taxon>
        <taxon>Pseudonocardiaceae</taxon>
        <taxon>Saccharopolyspora</taxon>
    </lineage>
</organism>
<sequence length="100" mass="11497">MADQMDHLLLMSERENVDLRVVPFASGWHPALEGLFILIESEESRPVVQLENRRSGLYLHEPDDVEIYRQAADMVFKAALSYAGSRKLIAEIRKDLEAER</sequence>
<reference evidence="3" key="1">
    <citation type="submission" date="2016-10" db="EMBL/GenBank/DDBJ databases">
        <authorList>
            <person name="Varghese N."/>
            <person name="Submissions S."/>
        </authorList>
    </citation>
    <scope>NUCLEOTIDE SEQUENCE [LARGE SCALE GENOMIC DNA]</scope>
    <source>
        <strain evidence="3">CGMCC 4.3530</strain>
    </source>
</reference>
<dbReference type="Proteomes" id="UP000199529">
    <property type="component" value="Unassembled WGS sequence"/>
</dbReference>